<feature type="transmembrane region" description="Helical" evidence="8">
    <location>
        <begin position="211"/>
        <end position="228"/>
    </location>
</feature>
<keyword evidence="6 8" id="KW-1133">Transmembrane helix</keyword>
<reference evidence="9 10" key="1">
    <citation type="submission" date="2019-01" db="EMBL/GenBank/DDBJ databases">
        <authorList>
            <person name="Chen W.-M."/>
        </authorList>
    </citation>
    <scope>NUCLEOTIDE SEQUENCE [LARGE SCALE GENOMIC DNA]</scope>
    <source>
        <strain evidence="9 10">HPM-16</strain>
    </source>
</reference>
<gene>
    <name evidence="9" type="ORF">EOE65_01195</name>
</gene>
<dbReference type="InterPro" id="IPR011606">
    <property type="entry name" value="Brnchd-chn_aa_trnsp_permease"/>
</dbReference>
<comment type="caution">
    <text evidence="9">The sequence shown here is derived from an EMBL/GenBank/DDBJ whole genome shotgun (WGS) entry which is preliminary data.</text>
</comment>
<evidence type="ECO:0000256" key="4">
    <source>
        <dbReference type="ARBA" id="ARBA00022475"/>
    </source>
</evidence>
<evidence type="ECO:0000256" key="8">
    <source>
        <dbReference type="SAM" id="Phobius"/>
    </source>
</evidence>
<keyword evidence="4" id="KW-1003">Cell membrane</keyword>
<evidence type="ECO:0000256" key="3">
    <source>
        <dbReference type="ARBA" id="ARBA00022448"/>
    </source>
</evidence>
<proteinExistence type="inferred from homology"/>
<evidence type="ECO:0000256" key="5">
    <source>
        <dbReference type="ARBA" id="ARBA00022692"/>
    </source>
</evidence>
<dbReference type="GO" id="GO:0005886">
    <property type="term" value="C:plasma membrane"/>
    <property type="evidence" value="ECO:0007669"/>
    <property type="project" value="UniProtKB-SubCell"/>
</dbReference>
<dbReference type="PANTHER" id="PTHR34979:SF1">
    <property type="entry name" value="INNER MEMBRANE PROTEIN YGAZ"/>
    <property type="match status" value="1"/>
</dbReference>
<evidence type="ECO:0000256" key="6">
    <source>
        <dbReference type="ARBA" id="ARBA00022989"/>
    </source>
</evidence>
<evidence type="ECO:0000256" key="7">
    <source>
        <dbReference type="ARBA" id="ARBA00023136"/>
    </source>
</evidence>
<evidence type="ECO:0000313" key="10">
    <source>
        <dbReference type="Proteomes" id="UP000282818"/>
    </source>
</evidence>
<keyword evidence="10" id="KW-1185">Reference proteome</keyword>
<dbReference type="GO" id="GO:1903785">
    <property type="term" value="P:L-valine transmembrane transport"/>
    <property type="evidence" value="ECO:0007669"/>
    <property type="project" value="TreeGrafter"/>
</dbReference>
<dbReference type="Proteomes" id="UP000282818">
    <property type="component" value="Unassembled WGS sequence"/>
</dbReference>
<comment type="similarity">
    <text evidence="2">Belongs to the AzlC family.</text>
</comment>
<dbReference type="AlphaFoldDB" id="A0A437QCN1"/>
<feature type="transmembrane region" description="Helical" evidence="8">
    <location>
        <begin position="20"/>
        <end position="38"/>
    </location>
</feature>
<feature type="transmembrane region" description="Helical" evidence="8">
    <location>
        <begin position="188"/>
        <end position="205"/>
    </location>
</feature>
<accession>A0A437QCN1</accession>
<keyword evidence="7 8" id="KW-0472">Membrane</keyword>
<sequence length="237" mass="25805">MSFQEYRESFWLGVKDMLPLLSGVLPFGLITGANGIALGLSPEQVFGMTMLFFAGSAQLAAYQLIQDNAAFVVIVLTTVVINLRFAIYSATMAPTLHPLKKRYRWPLAYMLTDQSYGLCSSPERQSAGLPERVWYYFGGAIVMCSFWVMAVLLGVAVGASIPPEWSLEFSIPLAFLAMLVGTVRNRTLLLVAVASGAFAVLLRPLPLNMGFIAAVMIGVGVGHVASKLRRRGADLYE</sequence>
<name>A0A437QCN1_9GAMM</name>
<evidence type="ECO:0000256" key="1">
    <source>
        <dbReference type="ARBA" id="ARBA00004651"/>
    </source>
</evidence>
<evidence type="ECO:0000313" key="9">
    <source>
        <dbReference type="EMBL" id="RVU32297.1"/>
    </source>
</evidence>
<feature type="transmembrane region" description="Helical" evidence="8">
    <location>
        <begin position="133"/>
        <end position="159"/>
    </location>
</feature>
<dbReference type="EMBL" id="SACQ01000001">
    <property type="protein sequence ID" value="RVU32297.1"/>
    <property type="molecule type" value="Genomic_DNA"/>
</dbReference>
<keyword evidence="5 8" id="KW-0812">Transmembrane</keyword>
<dbReference type="Pfam" id="PF03591">
    <property type="entry name" value="AzlC"/>
    <property type="match status" value="1"/>
</dbReference>
<dbReference type="PANTHER" id="PTHR34979">
    <property type="entry name" value="INNER MEMBRANE PROTEIN YGAZ"/>
    <property type="match status" value="1"/>
</dbReference>
<dbReference type="RefSeq" id="WP_127692466.1">
    <property type="nucleotide sequence ID" value="NZ_SACQ01000001.1"/>
</dbReference>
<feature type="transmembrane region" description="Helical" evidence="8">
    <location>
        <begin position="71"/>
        <end position="96"/>
    </location>
</feature>
<evidence type="ECO:0000256" key="2">
    <source>
        <dbReference type="ARBA" id="ARBA00010735"/>
    </source>
</evidence>
<comment type="subcellular location">
    <subcellularLocation>
        <location evidence="1">Cell membrane</location>
        <topology evidence="1">Multi-pass membrane protein</topology>
    </subcellularLocation>
</comment>
<protein>
    <submittedName>
        <fullName evidence="9">Branched-chain amino acid ABC transporter permease</fullName>
    </submittedName>
</protein>
<organism evidence="9 10">
    <name type="scientific">Neptunomonas marina</name>
    <dbReference type="NCBI Taxonomy" id="1815562"/>
    <lineage>
        <taxon>Bacteria</taxon>
        <taxon>Pseudomonadati</taxon>
        <taxon>Pseudomonadota</taxon>
        <taxon>Gammaproteobacteria</taxon>
        <taxon>Oceanospirillales</taxon>
        <taxon>Oceanospirillaceae</taxon>
        <taxon>Neptunomonas</taxon>
    </lineage>
</organism>
<feature type="transmembrane region" description="Helical" evidence="8">
    <location>
        <begin position="165"/>
        <end position="181"/>
    </location>
</feature>
<keyword evidence="3" id="KW-0813">Transport</keyword>